<keyword evidence="2" id="KW-0238">DNA-binding</keyword>
<evidence type="ECO:0000256" key="1">
    <source>
        <dbReference type="ARBA" id="ARBA00023015"/>
    </source>
</evidence>
<sequence>MSTSLKINGLDDLDIQILDIMIKDSRTPFLEIARQCHVSGGTIHVRMKKMEDMNIIKGTKLIIDNSKIGYDVCCFIGIYLDRAKDFNEVLDEMREIKEIVELHYTTGEYSIFVKVICKNIADLQNLLMNKIQAVDGIQRTNTFISLYEPIDRNIQIDILQNNNEKNMKNPESK</sequence>
<proteinExistence type="predicted"/>
<feature type="domain" description="HTH asnC-type" evidence="4">
    <location>
        <begin position="10"/>
        <end position="71"/>
    </location>
</feature>
<dbReference type="InterPro" id="IPR019888">
    <property type="entry name" value="Tscrpt_reg_AsnC-like"/>
</dbReference>
<dbReference type="PROSITE" id="PS50956">
    <property type="entry name" value="HTH_ASNC_2"/>
    <property type="match status" value="1"/>
</dbReference>
<dbReference type="RefSeq" id="WP_209701270.1">
    <property type="nucleotide sequence ID" value="NZ_JAGGLM010000003.1"/>
</dbReference>
<evidence type="ECO:0000259" key="4">
    <source>
        <dbReference type="PROSITE" id="PS50956"/>
    </source>
</evidence>
<dbReference type="Pfam" id="PF13412">
    <property type="entry name" value="HTH_24"/>
    <property type="match status" value="1"/>
</dbReference>
<name>A0ABS4KQF9_9CLOT</name>
<evidence type="ECO:0000313" key="5">
    <source>
        <dbReference type="EMBL" id="MBP2032272.1"/>
    </source>
</evidence>
<dbReference type="EMBL" id="JAGGLM010000003">
    <property type="protein sequence ID" value="MBP2032272.1"/>
    <property type="molecule type" value="Genomic_DNA"/>
</dbReference>
<dbReference type="Proteomes" id="UP001519307">
    <property type="component" value="Unassembled WGS sequence"/>
</dbReference>
<evidence type="ECO:0000313" key="6">
    <source>
        <dbReference type="Proteomes" id="UP001519307"/>
    </source>
</evidence>
<dbReference type="PANTHER" id="PTHR43413:SF6">
    <property type="entry name" value="REGULATORY PROTEIN ASNC"/>
    <property type="match status" value="1"/>
</dbReference>
<accession>A0ABS4KQF9</accession>
<protein>
    <submittedName>
        <fullName evidence="5">Lrp/AsnC family transcriptional regulator for asnA, asnC and gidA</fullName>
    </submittedName>
</protein>
<dbReference type="SUPFAM" id="SSF46785">
    <property type="entry name" value="Winged helix' DNA-binding domain"/>
    <property type="match status" value="1"/>
</dbReference>
<keyword evidence="6" id="KW-1185">Reference proteome</keyword>
<evidence type="ECO:0000256" key="2">
    <source>
        <dbReference type="ARBA" id="ARBA00023125"/>
    </source>
</evidence>
<dbReference type="Gene3D" id="3.30.70.920">
    <property type="match status" value="1"/>
</dbReference>
<dbReference type="SMART" id="SM00344">
    <property type="entry name" value="HTH_ASNC"/>
    <property type="match status" value="1"/>
</dbReference>
<dbReference type="Pfam" id="PF01037">
    <property type="entry name" value="AsnC_trans_reg"/>
    <property type="match status" value="1"/>
</dbReference>
<dbReference type="InterPro" id="IPR036388">
    <property type="entry name" value="WH-like_DNA-bd_sf"/>
</dbReference>
<dbReference type="PANTHER" id="PTHR43413">
    <property type="entry name" value="TRANSCRIPTIONAL REGULATOR, ASNC FAMILY"/>
    <property type="match status" value="1"/>
</dbReference>
<dbReference type="InterPro" id="IPR050684">
    <property type="entry name" value="HTH-Siroheme_Decarb"/>
</dbReference>
<dbReference type="InterPro" id="IPR011008">
    <property type="entry name" value="Dimeric_a/b-barrel"/>
</dbReference>
<comment type="caution">
    <text evidence="5">The sequence shown here is derived from an EMBL/GenBank/DDBJ whole genome shotgun (WGS) entry which is preliminary data.</text>
</comment>
<dbReference type="InterPro" id="IPR019887">
    <property type="entry name" value="Tscrpt_reg_AsnC/Lrp_C"/>
</dbReference>
<organism evidence="5 6">
    <name type="scientific">Clostridium algifaecis</name>
    <dbReference type="NCBI Taxonomy" id="1472040"/>
    <lineage>
        <taxon>Bacteria</taxon>
        <taxon>Bacillati</taxon>
        <taxon>Bacillota</taxon>
        <taxon>Clostridia</taxon>
        <taxon>Eubacteriales</taxon>
        <taxon>Clostridiaceae</taxon>
        <taxon>Clostridium</taxon>
    </lineage>
</organism>
<dbReference type="Gene3D" id="1.10.10.10">
    <property type="entry name" value="Winged helix-like DNA-binding domain superfamily/Winged helix DNA-binding domain"/>
    <property type="match status" value="1"/>
</dbReference>
<dbReference type="InterPro" id="IPR000485">
    <property type="entry name" value="AsnC-type_HTH_dom"/>
</dbReference>
<dbReference type="InterPro" id="IPR036390">
    <property type="entry name" value="WH_DNA-bd_sf"/>
</dbReference>
<reference evidence="5 6" key="1">
    <citation type="submission" date="2021-03" db="EMBL/GenBank/DDBJ databases">
        <title>Genomic Encyclopedia of Type Strains, Phase IV (KMG-IV): sequencing the most valuable type-strain genomes for metagenomic binning, comparative biology and taxonomic classification.</title>
        <authorList>
            <person name="Goeker M."/>
        </authorList>
    </citation>
    <scope>NUCLEOTIDE SEQUENCE [LARGE SCALE GENOMIC DNA]</scope>
    <source>
        <strain evidence="5 6">DSM 28783</strain>
    </source>
</reference>
<dbReference type="SUPFAM" id="SSF54909">
    <property type="entry name" value="Dimeric alpha+beta barrel"/>
    <property type="match status" value="1"/>
</dbReference>
<evidence type="ECO:0000256" key="3">
    <source>
        <dbReference type="ARBA" id="ARBA00023163"/>
    </source>
</evidence>
<gene>
    <name evidence="5" type="ORF">J2Z42_000937</name>
</gene>
<keyword evidence="1" id="KW-0805">Transcription regulation</keyword>
<dbReference type="PRINTS" id="PR00033">
    <property type="entry name" value="HTHASNC"/>
</dbReference>
<keyword evidence="3" id="KW-0804">Transcription</keyword>